<feature type="transmembrane region" description="Helical" evidence="1">
    <location>
        <begin position="79"/>
        <end position="98"/>
    </location>
</feature>
<name>A0ABY5JVS8_9BACI</name>
<gene>
    <name evidence="2" type="ORF">NP439_02320</name>
</gene>
<organism evidence="2 3">
    <name type="scientific">Oceanobacillus jeddahense</name>
    <dbReference type="NCBI Taxonomy" id="1462527"/>
    <lineage>
        <taxon>Bacteria</taxon>
        <taxon>Bacillati</taxon>
        <taxon>Bacillota</taxon>
        <taxon>Bacilli</taxon>
        <taxon>Bacillales</taxon>
        <taxon>Bacillaceae</taxon>
        <taxon>Oceanobacillus</taxon>
    </lineage>
</organism>
<dbReference type="RefSeq" id="WP_256708612.1">
    <property type="nucleotide sequence ID" value="NZ_CP101914.1"/>
</dbReference>
<feature type="transmembrane region" description="Helical" evidence="1">
    <location>
        <begin position="7"/>
        <end position="27"/>
    </location>
</feature>
<reference evidence="2" key="1">
    <citation type="submission" date="2022-07" db="EMBL/GenBank/DDBJ databases">
        <title>FELIX.</title>
        <authorList>
            <person name="Wan K.H."/>
            <person name="Park S."/>
            <person name="Lawrence Q."/>
            <person name="Eichenberger J.P."/>
            <person name="Booth B.W."/>
            <person name="Piaggio A.J."/>
            <person name="Chandler J.C."/>
            <person name="Franklin A.B."/>
            <person name="Celniker S.E."/>
        </authorList>
    </citation>
    <scope>NUCLEOTIDE SEQUENCE</scope>
    <source>
        <strain evidence="2">QA-1986 374</strain>
    </source>
</reference>
<protein>
    <recommendedName>
        <fullName evidence="4">DUF2178 domain-containing protein</fullName>
    </recommendedName>
</protein>
<feature type="transmembrane region" description="Helical" evidence="1">
    <location>
        <begin position="33"/>
        <end position="54"/>
    </location>
</feature>
<dbReference type="EMBL" id="CP101914">
    <property type="protein sequence ID" value="UUI03552.1"/>
    <property type="molecule type" value="Genomic_DNA"/>
</dbReference>
<sequence>MKTRKIGTMIFGTAALVVIGYTIYQLLTGKTVGFNEIIAISLALMMFFSVVTWGNRKEKDGIYQDEELGQKITEKSSKISYFILLFIILAAVAVDQLVNGTINIFLLASLGLGIIVLPIVEYVVAKKYQ</sequence>
<evidence type="ECO:0000313" key="2">
    <source>
        <dbReference type="EMBL" id="UUI03552.1"/>
    </source>
</evidence>
<keyword evidence="3" id="KW-1185">Reference proteome</keyword>
<keyword evidence="1" id="KW-1133">Transmembrane helix</keyword>
<evidence type="ECO:0000313" key="3">
    <source>
        <dbReference type="Proteomes" id="UP001059773"/>
    </source>
</evidence>
<keyword evidence="1" id="KW-0812">Transmembrane</keyword>
<evidence type="ECO:0008006" key="4">
    <source>
        <dbReference type="Google" id="ProtNLM"/>
    </source>
</evidence>
<accession>A0ABY5JVS8</accession>
<feature type="transmembrane region" description="Helical" evidence="1">
    <location>
        <begin position="104"/>
        <end position="124"/>
    </location>
</feature>
<dbReference type="Proteomes" id="UP001059773">
    <property type="component" value="Chromosome"/>
</dbReference>
<proteinExistence type="predicted"/>
<keyword evidence="1" id="KW-0472">Membrane</keyword>
<evidence type="ECO:0000256" key="1">
    <source>
        <dbReference type="SAM" id="Phobius"/>
    </source>
</evidence>